<dbReference type="Gene3D" id="2.60.120.330">
    <property type="entry name" value="B-lactam Antibiotic, Isopenicillin N Synthase, Chain"/>
    <property type="match status" value="1"/>
</dbReference>
<dbReference type="GO" id="GO:0046872">
    <property type="term" value="F:metal ion binding"/>
    <property type="evidence" value="ECO:0007669"/>
    <property type="project" value="UniProtKB-KW"/>
</dbReference>
<dbReference type="PROSITE" id="PS51471">
    <property type="entry name" value="FE2OG_OXY"/>
    <property type="match status" value="1"/>
</dbReference>
<evidence type="ECO:0000256" key="1">
    <source>
        <dbReference type="RuleBase" id="RU003682"/>
    </source>
</evidence>
<keyword evidence="1" id="KW-0408">Iron</keyword>
<evidence type="ECO:0000256" key="2">
    <source>
        <dbReference type="SAM" id="MobiDB-lite"/>
    </source>
</evidence>
<accession>A0A0A0RW08</accession>
<dbReference type="InterPro" id="IPR027443">
    <property type="entry name" value="IPNS-like_sf"/>
</dbReference>
<name>A0A0A0RW08_9METZ</name>
<keyword evidence="1" id="KW-0560">Oxidoreductase</keyword>
<sequence>MVQKGVVVLLLALLAYFLPTFLNISKKFLKNNSEHIFSEVARISYSDLLNSNPDIDPTLLHSMKQYGFFYVVDIPSYNASLELDYLQRFFDLPDHYKLPLAVRKHNPHNVNVYRGYGPVVGNVGTQYKEVFNIGPHETHPPYNDSHSDLQKLRSISRERNVWPNTDNPQFDRDFKSVMKSGFDLRLSIARAIVESISRALDFPGLPALFTEHEFSTLGLRKYPVRKRINSDMYSEFDGVLLKELEHVDSTVTVLSTFNNTGLQMLYKDKYWEAPVSGDNCFIINIGKLIEDITGNQIISVRHRVIEIPETRYSIPFFYNPSFDSDISRSMTGQVTEAGQKYRIFGEWMKDYLPAVEPGLLQQPTPSVSSEITHHPDNTEQYSTDQLDDTGPLTLARLALD</sequence>
<comment type="similarity">
    <text evidence="1">Belongs to the iron/ascorbate-dependent oxidoreductase family.</text>
</comment>
<feature type="region of interest" description="Disordered" evidence="2">
    <location>
        <begin position="362"/>
        <end position="388"/>
    </location>
</feature>
<evidence type="ECO:0000259" key="3">
    <source>
        <dbReference type="PROSITE" id="PS51471"/>
    </source>
</evidence>
<dbReference type="AlphaFoldDB" id="A0A0A0RW08"/>
<dbReference type="Pfam" id="PF03171">
    <property type="entry name" value="2OG-FeII_Oxy"/>
    <property type="match status" value="1"/>
</dbReference>
<proteinExistence type="evidence at transcript level"/>
<dbReference type="InterPro" id="IPR026992">
    <property type="entry name" value="DIOX_N"/>
</dbReference>
<protein>
    <submittedName>
        <fullName evidence="4">Putative isopenicillin-n-synthase</fullName>
    </submittedName>
</protein>
<dbReference type="InterPro" id="IPR044861">
    <property type="entry name" value="IPNS-like_FE2OG_OXY"/>
</dbReference>
<dbReference type="SUPFAM" id="SSF51197">
    <property type="entry name" value="Clavaminate synthase-like"/>
    <property type="match status" value="1"/>
</dbReference>
<organism evidence="4">
    <name type="scientific">Ctenophora sp. C WRF-2014</name>
    <dbReference type="NCBI Taxonomy" id="1567049"/>
    <lineage>
        <taxon>Eukaryota</taxon>
        <taxon>Metazoa</taxon>
        <taxon>Ctenophora</taxon>
    </lineage>
</organism>
<reference evidence="4" key="1">
    <citation type="journal article" date="2015" name="PLoS ONE">
        <title>Occurrence of Isopenicillin-N-Synthase Homologs in Bioluminescent Ctenophores and Implications for Coelenterazine Biosynthesis.</title>
        <authorList>
            <person name="Francis W.R."/>
            <person name="Shaner N.C."/>
            <person name="Christianson L.M."/>
            <person name="Powers M.L."/>
            <person name="Haddock S.H."/>
        </authorList>
    </citation>
    <scope>NUCLEOTIDE SEQUENCE</scope>
</reference>
<dbReference type="PANTHER" id="PTHR47990">
    <property type="entry name" value="2-OXOGLUTARATE (2OG) AND FE(II)-DEPENDENT OXYGENASE SUPERFAMILY PROTEIN-RELATED"/>
    <property type="match status" value="1"/>
</dbReference>
<evidence type="ECO:0000313" key="4">
    <source>
        <dbReference type="EMBL" id="AIW06447.1"/>
    </source>
</evidence>
<dbReference type="EMBL" id="KM233797">
    <property type="protein sequence ID" value="AIW06447.1"/>
    <property type="molecule type" value="mRNA"/>
</dbReference>
<keyword evidence="1" id="KW-0479">Metal-binding</keyword>
<feature type="domain" description="Fe2OG dioxygenase" evidence="3">
    <location>
        <begin position="213"/>
        <end position="320"/>
    </location>
</feature>
<dbReference type="Pfam" id="PF14226">
    <property type="entry name" value="DIOX_N"/>
    <property type="match status" value="1"/>
</dbReference>
<dbReference type="InterPro" id="IPR005123">
    <property type="entry name" value="Oxoglu/Fe-dep_dioxygenase_dom"/>
</dbReference>
<dbReference type="GO" id="GO:0016491">
    <property type="term" value="F:oxidoreductase activity"/>
    <property type="evidence" value="ECO:0007669"/>
    <property type="project" value="UniProtKB-KW"/>
</dbReference>
<dbReference type="InterPro" id="IPR050231">
    <property type="entry name" value="Iron_ascorbate_oxido_reductase"/>
</dbReference>